<keyword evidence="6 17" id="KW-0349">Heme</keyword>
<evidence type="ECO:0000256" key="2">
    <source>
        <dbReference type="ARBA" id="ARBA00012951"/>
    </source>
</evidence>
<dbReference type="PANTHER" id="PTHR33751:SF13">
    <property type="entry name" value="CYTOCHROME BC1 COMPLEX CYTOCHROME C SUBUNIT"/>
    <property type="match status" value="1"/>
</dbReference>
<dbReference type="InterPro" id="IPR036909">
    <property type="entry name" value="Cyt_c-like_dom_sf"/>
</dbReference>
<comment type="subunit">
    <text evidence="17">The cytochrome bc1 complex is composed of a cytochrome b (QcrB), the Rieske iron-sulfur protein (QcrA) and a diheme cytochrome c (QcrC) subunit.</text>
</comment>
<evidence type="ECO:0000256" key="3">
    <source>
        <dbReference type="ARBA" id="ARBA00017819"/>
    </source>
</evidence>
<protein>
    <recommendedName>
        <fullName evidence="3 17">Cytochrome bc1 complex cytochrome c subunit</fullName>
        <ecNumber evidence="2 17">7.1.1.8</ecNumber>
    </recommendedName>
</protein>
<comment type="subcellular location">
    <subcellularLocation>
        <location evidence="1 17">Cell membrane</location>
        <topology evidence="1 17">Multi-pass membrane protein</topology>
    </subcellularLocation>
</comment>
<keyword evidence="4 17" id="KW-0813">Transport</keyword>
<evidence type="ECO:0000259" key="18">
    <source>
        <dbReference type="PROSITE" id="PS51007"/>
    </source>
</evidence>
<sequence>MNTLSARRRHPLAAFVVLFLALGLIGATYATLGSTQAKASSSTATPDELAKGQKLFQSACSSCHGLQGQGVQGSGPSLIGVGQAAVDFQVGTGRMPAMQIGPQVAAKPPVYSPDDIAAMAAYIGSLGTGPDVPTPDLYTPADPNSAEYKASVANGGVLFRTNCSQCHNVAGAGGALTDGKFAPSLRETSEKHIYEAMLTGPQNMPIFGDKVMTPQDKRDIIAYLVDSRSQAGSPGGLDLGSIGPVSEGLFVWTIVLGLLIVFTCWIGAHTTKASRARVAHFEATTGKDATNNE</sequence>
<feature type="transmembrane region" description="Helical" evidence="17">
    <location>
        <begin position="249"/>
        <end position="268"/>
    </location>
</feature>
<keyword evidence="15 17" id="KW-0472">Membrane</keyword>
<evidence type="ECO:0000256" key="11">
    <source>
        <dbReference type="ARBA" id="ARBA00022967"/>
    </source>
</evidence>
<dbReference type="PROSITE" id="PS51007">
    <property type="entry name" value="CYTC"/>
    <property type="match status" value="2"/>
</dbReference>
<dbReference type="InterPro" id="IPR009152">
    <property type="entry name" value="bc1_cytC-su"/>
</dbReference>
<dbReference type="SUPFAM" id="SSF46626">
    <property type="entry name" value="Cytochrome c"/>
    <property type="match status" value="2"/>
</dbReference>
<evidence type="ECO:0000256" key="9">
    <source>
        <dbReference type="ARBA" id="ARBA00022723"/>
    </source>
</evidence>
<evidence type="ECO:0000256" key="14">
    <source>
        <dbReference type="ARBA" id="ARBA00023004"/>
    </source>
</evidence>
<dbReference type="Gene3D" id="1.10.760.10">
    <property type="entry name" value="Cytochrome c-like domain"/>
    <property type="match status" value="2"/>
</dbReference>
<keyword evidence="5 17" id="KW-1003">Cell membrane</keyword>
<keyword evidence="7 17" id="KW-0679">Respiratory chain</keyword>
<evidence type="ECO:0000256" key="4">
    <source>
        <dbReference type="ARBA" id="ARBA00022448"/>
    </source>
</evidence>
<keyword evidence="14 17" id="KW-0408">Iron</keyword>
<keyword evidence="11 17" id="KW-1278">Translocase</keyword>
<accession>A0ABP5GYS6</accession>
<keyword evidence="9 17" id="KW-0479">Metal-binding</keyword>
<evidence type="ECO:0000256" key="17">
    <source>
        <dbReference type="PIRNR" id="PIRNR000007"/>
    </source>
</evidence>
<dbReference type="InterPro" id="IPR050597">
    <property type="entry name" value="Cytochrome_c_Oxidase_Subunit"/>
</dbReference>
<comment type="catalytic activity">
    <reaction evidence="16 17">
        <text>a quinol + 2 Fe(III)-[cytochrome c](out) = a quinone + 2 Fe(II)-[cytochrome c](out) + 2 H(+)(out)</text>
        <dbReference type="Rhea" id="RHEA:11484"/>
        <dbReference type="Rhea" id="RHEA-COMP:10350"/>
        <dbReference type="Rhea" id="RHEA-COMP:14399"/>
        <dbReference type="ChEBI" id="CHEBI:15378"/>
        <dbReference type="ChEBI" id="CHEBI:24646"/>
        <dbReference type="ChEBI" id="CHEBI:29033"/>
        <dbReference type="ChEBI" id="CHEBI:29034"/>
        <dbReference type="ChEBI" id="CHEBI:132124"/>
        <dbReference type="EC" id="7.1.1.8"/>
    </reaction>
</comment>
<keyword evidence="10" id="KW-0677">Repeat</keyword>
<keyword evidence="12 17" id="KW-0249">Electron transport</keyword>
<comment type="caution">
    <text evidence="17">Lacks conserved residue(s) required for the propagation of feature annotation.</text>
</comment>
<feature type="domain" description="Cytochrome c" evidence="18">
    <location>
        <begin position="47"/>
        <end position="127"/>
    </location>
</feature>
<proteinExistence type="predicted"/>
<reference evidence="20" key="1">
    <citation type="journal article" date="2019" name="Int. J. Syst. Evol. Microbiol.">
        <title>The Global Catalogue of Microorganisms (GCM) 10K type strain sequencing project: providing services to taxonomists for standard genome sequencing and annotation.</title>
        <authorList>
            <consortium name="The Broad Institute Genomics Platform"/>
            <consortium name="The Broad Institute Genome Sequencing Center for Infectious Disease"/>
            <person name="Wu L."/>
            <person name="Ma J."/>
        </authorList>
    </citation>
    <scope>NUCLEOTIDE SEQUENCE [LARGE SCALE GENOMIC DNA]</scope>
    <source>
        <strain evidence="20">JCM 16014</strain>
    </source>
</reference>
<dbReference type="Proteomes" id="UP001500751">
    <property type="component" value="Unassembled WGS sequence"/>
</dbReference>
<dbReference type="RefSeq" id="WP_344671251.1">
    <property type="nucleotide sequence ID" value="NZ_BAAAQN010000077.1"/>
</dbReference>
<evidence type="ECO:0000256" key="8">
    <source>
        <dbReference type="ARBA" id="ARBA00022692"/>
    </source>
</evidence>
<dbReference type="EC" id="7.1.1.8" evidence="2 17"/>
<evidence type="ECO:0000256" key="1">
    <source>
        <dbReference type="ARBA" id="ARBA00004651"/>
    </source>
</evidence>
<feature type="domain" description="Cytochrome c" evidence="18">
    <location>
        <begin position="150"/>
        <end position="228"/>
    </location>
</feature>
<dbReference type="PANTHER" id="PTHR33751">
    <property type="entry name" value="CBB3-TYPE CYTOCHROME C OXIDASE SUBUNIT FIXP"/>
    <property type="match status" value="1"/>
</dbReference>
<comment type="caution">
    <text evidence="19">The sequence shown here is derived from an EMBL/GenBank/DDBJ whole genome shotgun (WGS) entry which is preliminary data.</text>
</comment>
<dbReference type="Pfam" id="PF00034">
    <property type="entry name" value="Cytochrom_C"/>
    <property type="match status" value="1"/>
</dbReference>
<dbReference type="EMBL" id="BAAAQN010000077">
    <property type="protein sequence ID" value="GAA2059992.1"/>
    <property type="molecule type" value="Genomic_DNA"/>
</dbReference>
<name>A0ABP5GYS6_9ACTN</name>
<dbReference type="Pfam" id="PF13442">
    <property type="entry name" value="Cytochrome_CBB3"/>
    <property type="match status" value="1"/>
</dbReference>
<evidence type="ECO:0000256" key="10">
    <source>
        <dbReference type="ARBA" id="ARBA00022737"/>
    </source>
</evidence>
<evidence type="ECO:0000256" key="15">
    <source>
        <dbReference type="ARBA" id="ARBA00023136"/>
    </source>
</evidence>
<keyword evidence="13 17" id="KW-1133">Transmembrane helix</keyword>
<organism evidence="19 20">
    <name type="scientific">Catenulispora yoronensis</name>
    <dbReference type="NCBI Taxonomy" id="450799"/>
    <lineage>
        <taxon>Bacteria</taxon>
        <taxon>Bacillati</taxon>
        <taxon>Actinomycetota</taxon>
        <taxon>Actinomycetes</taxon>
        <taxon>Catenulisporales</taxon>
        <taxon>Catenulisporaceae</taxon>
        <taxon>Catenulispora</taxon>
    </lineage>
</organism>
<keyword evidence="8 17" id="KW-0812">Transmembrane</keyword>
<evidence type="ECO:0000256" key="13">
    <source>
        <dbReference type="ARBA" id="ARBA00022989"/>
    </source>
</evidence>
<evidence type="ECO:0000313" key="19">
    <source>
        <dbReference type="EMBL" id="GAA2059992.1"/>
    </source>
</evidence>
<dbReference type="InterPro" id="IPR009056">
    <property type="entry name" value="Cyt_c-like_dom"/>
</dbReference>
<evidence type="ECO:0000256" key="6">
    <source>
        <dbReference type="ARBA" id="ARBA00022617"/>
    </source>
</evidence>
<evidence type="ECO:0000256" key="5">
    <source>
        <dbReference type="ARBA" id="ARBA00022475"/>
    </source>
</evidence>
<gene>
    <name evidence="19" type="ORF">GCM10009839_83160</name>
</gene>
<evidence type="ECO:0000256" key="16">
    <source>
        <dbReference type="ARBA" id="ARBA00029351"/>
    </source>
</evidence>
<keyword evidence="20" id="KW-1185">Reference proteome</keyword>
<evidence type="ECO:0000313" key="20">
    <source>
        <dbReference type="Proteomes" id="UP001500751"/>
    </source>
</evidence>
<evidence type="ECO:0000256" key="12">
    <source>
        <dbReference type="ARBA" id="ARBA00022982"/>
    </source>
</evidence>
<dbReference type="PIRSF" id="PIRSF000007">
    <property type="entry name" value="Ubiq_cycred_cyc"/>
    <property type="match status" value="1"/>
</dbReference>
<evidence type="ECO:0000256" key="7">
    <source>
        <dbReference type="ARBA" id="ARBA00022660"/>
    </source>
</evidence>